<evidence type="ECO:0000256" key="4">
    <source>
        <dbReference type="ARBA" id="ARBA00022491"/>
    </source>
</evidence>
<feature type="domain" description="RWD" evidence="8">
    <location>
        <begin position="14"/>
        <end position="140"/>
    </location>
</feature>
<dbReference type="InterPro" id="IPR020568">
    <property type="entry name" value="Ribosomal_Su5_D2-typ_SF"/>
</dbReference>
<keyword evidence="3" id="KW-0963">Cytoplasm</keyword>
<sequence length="333" mass="37412">MDGAIETNRQRQRDEFIALQAIFGESAVETSNTRDDTSSFMLHIPIDNTKAQADICFHLPDTYPSDDPPVFEWIGAHDMGNSAENPVATGYMYVQRQLALSSNMRIDIEQELHRMWAEDVYKDVVIFAWVSWLSEYLETHWPQPIEPIPLPKDNEGTSGYPQQTKNQYDGDTEESSKDTYNNCATNTKSFNPISEIFTGTPLEMKKSVFIGHAAHVKSAEDVQNVLSVLMENKKIAQATHNIMAYRIRMENGSISQDNDDDGETAAGKRLGHLLQLLEVENTMVVVTRWFGGTHLGPDRFKLINNAARQALETGGFLGDIATEKVKHGSNSRK</sequence>
<accession>A0A9W8GDR8</accession>
<comment type="caution">
    <text evidence="9">The sequence shown here is derived from an EMBL/GenBank/DDBJ whole genome shotgun (WGS) entry which is preliminary data.</text>
</comment>
<dbReference type="Proteomes" id="UP001151518">
    <property type="component" value="Unassembled WGS sequence"/>
</dbReference>
<feature type="compositionally biased region" description="Polar residues" evidence="7">
    <location>
        <begin position="156"/>
        <end position="169"/>
    </location>
</feature>
<dbReference type="Gene3D" id="3.30.230.30">
    <property type="entry name" value="Impact, N-terminal domain"/>
    <property type="match status" value="1"/>
</dbReference>
<dbReference type="InterPro" id="IPR023582">
    <property type="entry name" value="Impact"/>
</dbReference>
<dbReference type="GO" id="GO:0006446">
    <property type="term" value="P:regulation of translational initiation"/>
    <property type="evidence" value="ECO:0007669"/>
    <property type="project" value="TreeGrafter"/>
</dbReference>
<evidence type="ECO:0000313" key="10">
    <source>
        <dbReference type="Proteomes" id="UP001151518"/>
    </source>
</evidence>
<organism evidence="9 10">
    <name type="scientific">Coemansia spiralis</name>
    <dbReference type="NCBI Taxonomy" id="417178"/>
    <lineage>
        <taxon>Eukaryota</taxon>
        <taxon>Fungi</taxon>
        <taxon>Fungi incertae sedis</taxon>
        <taxon>Zoopagomycota</taxon>
        <taxon>Kickxellomycotina</taxon>
        <taxon>Kickxellomycetes</taxon>
        <taxon>Kickxellales</taxon>
        <taxon>Kickxellaceae</taxon>
        <taxon>Coemansia</taxon>
    </lineage>
</organism>
<dbReference type="GO" id="GO:0005737">
    <property type="term" value="C:cytoplasm"/>
    <property type="evidence" value="ECO:0007669"/>
    <property type="project" value="UniProtKB-SubCell"/>
</dbReference>
<dbReference type="GO" id="GO:0140469">
    <property type="term" value="P:GCN2-mediated signaling"/>
    <property type="evidence" value="ECO:0007669"/>
    <property type="project" value="TreeGrafter"/>
</dbReference>
<evidence type="ECO:0000256" key="6">
    <source>
        <dbReference type="ARBA" id="ARBA00023016"/>
    </source>
</evidence>
<dbReference type="PANTHER" id="PTHR16301">
    <property type="entry name" value="IMPACT-RELATED"/>
    <property type="match status" value="1"/>
</dbReference>
<proteinExistence type="inferred from homology"/>
<dbReference type="InterPro" id="IPR001498">
    <property type="entry name" value="Impact_N"/>
</dbReference>
<dbReference type="Pfam" id="PF05773">
    <property type="entry name" value="RWD"/>
    <property type="match status" value="1"/>
</dbReference>
<dbReference type="Pfam" id="PF01205">
    <property type="entry name" value="Impact_N"/>
    <property type="match status" value="1"/>
</dbReference>
<protein>
    <recommendedName>
        <fullName evidence="8">RWD domain-containing protein</fullName>
    </recommendedName>
</protein>
<dbReference type="Gene3D" id="3.10.110.10">
    <property type="entry name" value="Ubiquitin Conjugating Enzyme"/>
    <property type="match status" value="1"/>
</dbReference>
<keyword evidence="5" id="KW-0810">Translation regulation</keyword>
<dbReference type="PANTHER" id="PTHR16301:SF25">
    <property type="entry name" value="PROTEIN IMPACT"/>
    <property type="match status" value="1"/>
</dbReference>
<dbReference type="OrthoDB" id="69641at2759"/>
<name>A0A9W8GDR8_9FUNG</name>
<keyword evidence="6" id="KW-0346">Stress response</keyword>
<feature type="region of interest" description="Disordered" evidence="7">
    <location>
        <begin position="147"/>
        <end position="178"/>
    </location>
</feature>
<dbReference type="SMART" id="SM00591">
    <property type="entry name" value="RWD"/>
    <property type="match status" value="1"/>
</dbReference>
<reference evidence="9" key="1">
    <citation type="submission" date="2022-07" db="EMBL/GenBank/DDBJ databases">
        <title>Phylogenomic reconstructions and comparative analyses of Kickxellomycotina fungi.</title>
        <authorList>
            <person name="Reynolds N.K."/>
            <person name="Stajich J.E."/>
            <person name="Barry K."/>
            <person name="Grigoriev I.V."/>
            <person name="Crous P."/>
            <person name="Smith M.E."/>
        </authorList>
    </citation>
    <scope>NUCLEOTIDE SEQUENCE</scope>
    <source>
        <strain evidence="9">NRRL 3115</strain>
    </source>
</reference>
<evidence type="ECO:0000256" key="3">
    <source>
        <dbReference type="ARBA" id="ARBA00022490"/>
    </source>
</evidence>
<dbReference type="InterPro" id="IPR036956">
    <property type="entry name" value="Impact_N_sf"/>
</dbReference>
<keyword evidence="4" id="KW-0678">Repressor</keyword>
<dbReference type="AlphaFoldDB" id="A0A9W8GDR8"/>
<dbReference type="InterPro" id="IPR016135">
    <property type="entry name" value="UBQ-conjugating_enzyme/RWD"/>
</dbReference>
<dbReference type="SUPFAM" id="SSF54495">
    <property type="entry name" value="UBC-like"/>
    <property type="match status" value="1"/>
</dbReference>
<evidence type="ECO:0000256" key="7">
    <source>
        <dbReference type="SAM" id="MobiDB-lite"/>
    </source>
</evidence>
<evidence type="ECO:0000313" key="9">
    <source>
        <dbReference type="EMBL" id="KAJ2680436.1"/>
    </source>
</evidence>
<dbReference type="SUPFAM" id="SSF54211">
    <property type="entry name" value="Ribosomal protein S5 domain 2-like"/>
    <property type="match status" value="1"/>
</dbReference>
<dbReference type="PROSITE" id="PS50908">
    <property type="entry name" value="RWD"/>
    <property type="match status" value="1"/>
</dbReference>
<comment type="subcellular location">
    <subcellularLocation>
        <location evidence="1">Cytoplasm</location>
    </subcellularLocation>
</comment>
<evidence type="ECO:0000256" key="1">
    <source>
        <dbReference type="ARBA" id="ARBA00004496"/>
    </source>
</evidence>
<evidence type="ECO:0000259" key="8">
    <source>
        <dbReference type="PROSITE" id="PS50908"/>
    </source>
</evidence>
<evidence type="ECO:0000256" key="5">
    <source>
        <dbReference type="ARBA" id="ARBA00022845"/>
    </source>
</evidence>
<comment type="similarity">
    <text evidence="2">Belongs to the IMPACT family.</text>
</comment>
<dbReference type="CDD" id="cd23821">
    <property type="entry name" value="RWD_IMPACT"/>
    <property type="match status" value="1"/>
</dbReference>
<dbReference type="InterPro" id="IPR006575">
    <property type="entry name" value="RWD_dom"/>
</dbReference>
<evidence type="ECO:0000256" key="2">
    <source>
        <dbReference type="ARBA" id="ARBA00007665"/>
    </source>
</evidence>
<dbReference type="EMBL" id="JANBTW010000005">
    <property type="protein sequence ID" value="KAJ2680436.1"/>
    <property type="molecule type" value="Genomic_DNA"/>
</dbReference>
<gene>
    <name evidence="9" type="ORF">GGI25_000728</name>
</gene>